<keyword evidence="2" id="KW-1185">Reference proteome</keyword>
<reference evidence="1" key="2">
    <citation type="submission" date="2020-09" db="EMBL/GenBank/DDBJ databases">
        <authorList>
            <person name="Sun Q."/>
            <person name="Ohkuma M."/>
        </authorList>
    </citation>
    <scope>NUCLEOTIDE SEQUENCE</scope>
    <source>
        <strain evidence="1">JCM 4346</strain>
    </source>
</reference>
<protein>
    <submittedName>
        <fullName evidence="1">Uncharacterized protein</fullName>
    </submittedName>
</protein>
<evidence type="ECO:0000313" key="1">
    <source>
        <dbReference type="EMBL" id="GGR19276.1"/>
    </source>
</evidence>
<proteinExistence type="predicted"/>
<dbReference type="AlphaFoldDB" id="A0A918CEA9"/>
<dbReference type="Proteomes" id="UP000658320">
    <property type="component" value="Unassembled WGS sequence"/>
</dbReference>
<dbReference type="RefSeq" id="WP_189938150.1">
    <property type="nucleotide sequence ID" value="NZ_BMSX01000008.1"/>
</dbReference>
<name>A0A918CEA9_9ACTN</name>
<accession>A0A918CEA9</accession>
<sequence length="161" mass="18073">MTTSDELRPGQSMMWMVSSFFQVDGEPVGALSTQAGRGRQHVLGSTDRVGDEPRLIVDFNEGQPLLSVGGQQVGERHGNTVLLWDQEYRIHRARFRRRLRFTVTAGERAVLRVGETSRPDRTVHTYVTHSDPALDPIAALGLILLEARPDRMSVLHELFGR</sequence>
<organism evidence="1 2">
    <name type="scientific">Streptomyces aurantiogriseus</name>
    <dbReference type="NCBI Taxonomy" id="66870"/>
    <lineage>
        <taxon>Bacteria</taxon>
        <taxon>Bacillati</taxon>
        <taxon>Actinomycetota</taxon>
        <taxon>Actinomycetes</taxon>
        <taxon>Kitasatosporales</taxon>
        <taxon>Streptomycetaceae</taxon>
        <taxon>Streptomyces</taxon>
    </lineage>
</organism>
<gene>
    <name evidence="1" type="ORF">GCM10010251_39330</name>
</gene>
<dbReference type="EMBL" id="BMSX01000008">
    <property type="protein sequence ID" value="GGR19276.1"/>
    <property type="molecule type" value="Genomic_DNA"/>
</dbReference>
<reference evidence="1" key="1">
    <citation type="journal article" date="2014" name="Int. J. Syst. Evol. Microbiol.">
        <title>Complete genome sequence of Corynebacterium casei LMG S-19264T (=DSM 44701T), isolated from a smear-ripened cheese.</title>
        <authorList>
            <consortium name="US DOE Joint Genome Institute (JGI-PGF)"/>
            <person name="Walter F."/>
            <person name="Albersmeier A."/>
            <person name="Kalinowski J."/>
            <person name="Ruckert C."/>
        </authorList>
    </citation>
    <scope>NUCLEOTIDE SEQUENCE</scope>
    <source>
        <strain evidence="1">JCM 4346</strain>
    </source>
</reference>
<evidence type="ECO:0000313" key="2">
    <source>
        <dbReference type="Proteomes" id="UP000658320"/>
    </source>
</evidence>
<comment type="caution">
    <text evidence="1">The sequence shown here is derived from an EMBL/GenBank/DDBJ whole genome shotgun (WGS) entry which is preliminary data.</text>
</comment>